<dbReference type="RefSeq" id="WP_381443935.1">
    <property type="nucleotide sequence ID" value="NZ_JBHSNP010000011.1"/>
</dbReference>
<accession>A0ABW0TYK1</accession>
<keyword evidence="1" id="KW-0472">Membrane</keyword>
<gene>
    <name evidence="3" type="ORF">ACFPTP_09465</name>
</gene>
<feature type="transmembrane region" description="Helical" evidence="1">
    <location>
        <begin position="35"/>
        <end position="56"/>
    </location>
</feature>
<evidence type="ECO:0000313" key="4">
    <source>
        <dbReference type="Proteomes" id="UP001596071"/>
    </source>
</evidence>
<feature type="domain" description="DUF3899" evidence="2">
    <location>
        <begin position="32"/>
        <end position="110"/>
    </location>
</feature>
<evidence type="ECO:0000256" key="1">
    <source>
        <dbReference type="SAM" id="Phobius"/>
    </source>
</evidence>
<name>A0ABW0TYK1_9BACL</name>
<dbReference type="Pfam" id="PF13038">
    <property type="entry name" value="DUF3899"/>
    <property type="match status" value="1"/>
</dbReference>
<evidence type="ECO:0000313" key="3">
    <source>
        <dbReference type="EMBL" id="MFC5603453.1"/>
    </source>
</evidence>
<feature type="transmembrane region" description="Helical" evidence="1">
    <location>
        <begin position="6"/>
        <end position="23"/>
    </location>
</feature>
<sequence length="114" mass="13167">MKKITFNAIANQLLILVFILIFYRKLTILHYINVSFYLGALFLSIGILVLIVQSGFFDFFSTSMKKVFYRKHVQSDLKTMRPPSEAISMKASFFFLSGLPIILFMLVALFFYSA</sequence>
<keyword evidence="1" id="KW-1133">Transmembrane helix</keyword>
<evidence type="ECO:0000259" key="2">
    <source>
        <dbReference type="Pfam" id="PF13038"/>
    </source>
</evidence>
<keyword evidence="4" id="KW-1185">Reference proteome</keyword>
<dbReference type="InterPro" id="IPR025007">
    <property type="entry name" value="DUF3899"/>
</dbReference>
<reference evidence="4" key="1">
    <citation type="journal article" date="2019" name="Int. J. Syst. Evol. Microbiol.">
        <title>The Global Catalogue of Microorganisms (GCM) 10K type strain sequencing project: providing services to taxonomists for standard genome sequencing and annotation.</title>
        <authorList>
            <consortium name="The Broad Institute Genomics Platform"/>
            <consortium name="The Broad Institute Genome Sequencing Center for Infectious Disease"/>
            <person name="Wu L."/>
            <person name="Ma J."/>
        </authorList>
    </citation>
    <scope>NUCLEOTIDE SEQUENCE [LARGE SCALE GENOMIC DNA]</scope>
    <source>
        <strain evidence="4">KACC 11299</strain>
    </source>
</reference>
<proteinExistence type="predicted"/>
<comment type="caution">
    <text evidence="3">The sequence shown here is derived from an EMBL/GenBank/DDBJ whole genome shotgun (WGS) entry which is preliminary data.</text>
</comment>
<dbReference type="EMBL" id="JBHSNP010000011">
    <property type="protein sequence ID" value="MFC5603453.1"/>
    <property type="molecule type" value="Genomic_DNA"/>
</dbReference>
<feature type="transmembrane region" description="Helical" evidence="1">
    <location>
        <begin position="91"/>
        <end position="112"/>
    </location>
</feature>
<keyword evidence="1" id="KW-0812">Transmembrane</keyword>
<dbReference type="Proteomes" id="UP001596071">
    <property type="component" value="Unassembled WGS sequence"/>
</dbReference>
<organism evidence="3 4">
    <name type="scientific">Sporosarcina koreensis</name>
    <dbReference type="NCBI Taxonomy" id="334735"/>
    <lineage>
        <taxon>Bacteria</taxon>
        <taxon>Bacillati</taxon>
        <taxon>Bacillota</taxon>
        <taxon>Bacilli</taxon>
        <taxon>Bacillales</taxon>
        <taxon>Caryophanaceae</taxon>
        <taxon>Sporosarcina</taxon>
    </lineage>
</organism>
<protein>
    <submittedName>
        <fullName evidence="3">DUF3899 domain-containing protein</fullName>
    </submittedName>
</protein>